<dbReference type="RefSeq" id="WP_143031872.1">
    <property type="nucleotide sequence ID" value="NZ_FNRD01000013.1"/>
</dbReference>
<feature type="chain" id="PRO_5011473546" evidence="1">
    <location>
        <begin position="18"/>
        <end position="284"/>
    </location>
</feature>
<keyword evidence="1" id="KW-0732">Signal</keyword>
<sequence>MKSFLLLLVLLSTHLNAQKSLTFDKTNLQCEDKWIVYQMDKDSIYHYGFIYIDPQAGLTLHYEGGFKIDKKGTFYKVDTDKKKDVAFIKIRLQPNKIAIAVLPEEKFSELNIQKNPEWLAIYKVDEGSVGRLYLWGFMYNGWNEIEKALTFLEKAEKIDPNFKGLQTELAFSYNAIGFYDKAEKSLKKAIANNPMDCYTYKELAYTYTKLEQIDKVIATYDVMVKYCKETNFIQETAYNLAFEYFKTKDKTQFNVWKIETKKWSKTENQYIKNLIQMEAELNKS</sequence>
<dbReference type="Pfam" id="PF13181">
    <property type="entry name" value="TPR_8"/>
    <property type="match status" value="1"/>
</dbReference>
<organism evidence="2 3">
    <name type="scientific">Flavobacterium gillisiae</name>
    <dbReference type="NCBI Taxonomy" id="150146"/>
    <lineage>
        <taxon>Bacteria</taxon>
        <taxon>Pseudomonadati</taxon>
        <taxon>Bacteroidota</taxon>
        <taxon>Flavobacteriia</taxon>
        <taxon>Flavobacteriales</taxon>
        <taxon>Flavobacteriaceae</taxon>
        <taxon>Flavobacterium</taxon>
    </lineage>
</organism>
<keyword evidence="3" id="KW-1185">Reference proteome</keyword>
<dbReference type="SMART" id="SM00028">
    <property type="entry name" value="TPR"/>
    <property type="match status" value="2"/>
</dbReference>
<name>A0A1H4FGZ7_9FLAO</name>
<dbReference type="AlphaFoldDB" id="A0A1H4FGZ7"/>
<dbReference type="InterPro" id="IPR011990">
    <property type="entry name" value="TPR-like_helical_dom_sf"/>
</dbReference>
<accession>A0A1H4FGZ7</accession>
<evidence type="ECO:0000256" key="1">
    <source>
        <dbReference type="SAM" id="SignalP"/>
    </source>
</evidence>
<dbReference type="EMBL" id="FNRD01000013">
    <property type="protein sequence ID" value="SEA95762.1"/>
    <property type="molecule type" value="Genomic_DNA"/>
</dbReference>
<dbReference type="InterPro" id="IPR019734">
    <property type="entry name" value="TPR_rpt"/>
</dbReference>
<dbReference type="Gene3D" id="1.25.40.10">
    <property type="entry name" value="Tetratricopeptide repeat domain"/>
    <property type="match status" value="1"/>
</dbReference>
<evidence type="ECO:0000313" key="3">
    <source>
        <dbReference type="Proteomes" id="UP000198951"/>
    </source>
</evidence>
<dbReference type="OrthoDB" id="672063at2"/>
<reference evidence="3" key="1">
    <citation type="submission" date="2016-10" db="EMBL/GenBank/DDBJ databases">
        <authorList>
            <person name="Varghese N."/>
            <person name="Submissions S."/>
        </authorList>
    </citation>
    <scope>NUCLEOTIDE SEQUENCE [LARGE SCALE GENOMIC DNA]</scope>
    <source>
        <strain evidence="3">DSM 22376</strain>
    </source>
</reference>
<dbReference type="STRING" id="150146.SAMN05443667_11353"/>
<dbReference type="Proteomes" id="UP000198951">
    <property type="component" value="Unassembled WGS sequence"/>
</dbReference>
<dbReference type="SUPFAM" id="SSF48452">
    <property type="entry name" value="TPR-like"/>
    <property type="match status" value="1"/>
</dbReference>
<feature type="signal peptide" evidence="1">
    <location>
        <begin position="1"/>
        <end position="17"/>
    </location>
</feature>
<gene>
    <name evidence="2" type="ORF">SAMN05443667_11353</name>
</gene>
<evidence type="ECO:0000313" key="2">
    <source>
        <dbReference type="EMBL" id="SEA95762.1"/>
    </source>
</evidence>
<proteinExistence type="predicted"/>
<protein>
    <submittedName>
        <fullName evidence="2">Tetratricopeptide repeat-containing protein</fullName>
    </submittedName>
</protein>